<keyword evidence="3" id="KW-1185">Reference proteome</keyword>
<dbReference type="Pfam" id="PF11905">
    <property type="entry name" value="DUF3425"/>
    <property type="match status" value="1"/>
</dbReference>
<feature type="compositionally biased region" description="Basic and acidic residues" evidence="1">
    <location>
        <begin position="207"/>
        <end position="217"/>
    </location>
</feature>
<sequence>MLPNISTTLEAPGSRVSSQPVLATPSDHHHRPSPSPSRKPNSLATAQNPTIFTTRRGMSRRTGSQLERKRMQDRESQRNVRERTRKHIASLEQRLAELESATCVADLLKKNEELKEKVEVLEATLQTIVKIAARPSHTGDAFSVETEAHALLACNGQPREQRVDNNPASGDRRHPSPHGPPSPRGELAEKDTNAQRSSNLEATGGRADGEKFDRRNENLLAPGSVDSGETEDIMVDFNEDFIQPLDLVPLAQSSALLSSLHYPGFESLTSADAMSASRPFITDEPECLAPFSSLENQVLLEQGHDSSGQANTDELPVLNTFYLSPGPFWQSIPHEPQRQFPAPQNCPPSNIWDVKLMKCINEHRTHVGDTSMCIPKDPDQWNFKLPEKLAIFWLNYIHLRYRIFPTEENLDELPVWLHPCPSQCRVSHPIYIDALPWPVLREKLTFEHRLYPFNMFSPVFCSSLNVNWPYDHAMTYVREASGTLRLSRAFKTHLRKLENWSLRPTFASSYPELSLSVIMK</sequence>
<evidence type="ECO:0008006" key="4">
    <source>
        <dbReference type="Google" id="ProtNLM"/>
    </source>
</evidence>
<dbReference type="CDD" id="cd14688">
    <property type="entry name" value="bZIP_YAP"/>
    <property type="match status" value="1"/>
</dbReference>
<feature type="compositionally biased region" description="Low complexity" evidence="1">
    <location>
        <begin position="53"/>
        <end position="64"/>
    </location>
</feature>
<evidence type="ECO:0000313" key="2">
    <source>
        <dbReference type="EMBL" id="KAI1615956.1"/>
    </source>
</evidence>
<dbReference type="GO" id="GO:0003700">
    <property type="term" value="F:DNA-binding transcription factor activity"/>
    <property type="evidence" value="ECO:0007669"/>
    <property type="project" value="InterPro"/>
</dbReference>
<dbReference type="InterPro" id="IPR021833">
    <property type="entry name" value="DUF3425"/>
</dbReference>
<comment type="caution">
    <text evidence="2">The sequence shown here is derived from an EMBL/GenBank/DDBJ whole genome shotgun (WGS) entry which is preliminary data.</text>
</comment>
<dbReference type="PANTHER" id="PTHR37012">
    <property type="entry name" value="B-ZIP TRANSCRIPTION FACTOR (EUROFUNG)-RELATED"/>
    <property type="match status" value="1"/>
</dbReference>
<dbReference type="AlphaFoldDB" id="A0AAN6E0G5"/>
<feature type="compositionally biased region" description="Polar residues" evidence="1">
    <location>
        <begin position="43"/>
        <end position="52"/>
    </location>
</feature>
<dbReference type="SUPFAM" id="SSF57959">
    <property type="entry name" value="Leucine zipper domain"/>
    <property type="match status" value="1"/>
</dbReference>
<feature type="compositionally biased region" description="Basic and acidic residues" evidence="1">
    <location>
        <begin position="66"/>
        <end position="82"/>
    </location>
</feature>
<dbReference type="EMBL" id="MU404351">
    <property type="protein sequence ID" value="KAI1615956.1"/>
    <property type="molecule type" value="Genomic_DNA"/>
</dbReference>
<dbReference type="Proteomes" id="UP001203852">
    <property type="component" value="Unassembled WGS sequence"/>
</dbReference>
<gene>
    <name evidence="2" type="ORF">EDD36DRAFT_119307</name>
</gene>
<dbReference type="Gene3D" id="1.20.5.170">
    <property type="match status" value="1"/>
</dbReference>
<feature type="compositionally biased region" description="Polar residues" evidence="1">
    <location>
        <begin position="1"/>
        <end position="21"/>
    </location>
</feature>
<evidence type="ECO:0000256" key="1">
    <source>
        <dbReference type="SAM" id="MobiDB-lite"/>
    </source>
</evidence>
<dbReference type="PANTHER" id="PTHR37012:SF7">
    <property type="entry name" value="B-ZIP TRANSCRIPTION FACTOR (EUROFUNG)-RELATED"/>
    <property type="match status" value="1"/>
</dbReference>
<evidence type="ECO:0000313" key="3">
    <source>
        <dbReference type="Proteomes" id="UP001203852"/>
    </source>
</evidence>
<feature type="region of interest" description="Disordered" evidence="1">
    <location>
        <begin position="1"/>
        <end position="84"/>
    </location>
</feature>
<organism evidence="2 3">
    <name type="scientific">Exophiala viscosa</name>
    <dbReference type="NCBI Taxonomy" id="2486360"/>
    <lineage>
        <taxon>Eukaryota</taxon>
        <taxon>Fungi</taxon>
        <taxon>Dikarya</taxon>
        <taxon>Ascomycota</taxon>
        <taxon>Pezizomycotina</taxon>
        <taxon>Eurotiomycetes</taxon>
        <taxon>Chaetothyriomycetidae</taxon>
        <taxon>Chaetothyriales</taxon>
        <taxon>Herpotrichiellaceae</taxon>
        <taxon>Exophiala</taxon>
    </lineage>
</organism>
<protein>
    <recommendedName>
        <fullName evidence="4">BZIP domain-containing protein</fullName>
    </recommendedName>
</protein>
<proteinExistence type="predicted"/>
<reference evidence="2" key="1">
    <citation type="journal article" date="2022" name="bioRxiv">
        <title>Deciphering the potential niche of two novel black yeast fungi from a biological soil crust based on their genomes, phenotypes, and melanin regulation.</title>
        <authorList>
            <consortium name="DOE Joint Genome Institute"/>
            <person name="Carr E.C."/>
            <person name="Barton Q."/>
            <person name="Grambo S."/>
            <person name="Sullivan M."/>
            <person name="Renfro C.M."/>
            <person name="Kuo A."/>
            <person name="Pangilinan J."/>
            <person name="Lipzen A."/>
            <person name="Keymanesh K."/>
            <person name="Savage E."/>
            <person name="Barry K."/>
            <person name="Grigoriev I.V."/>
            <person name="Riekhof W.R."/>
            <person name="Harris S.S."/>
        </authorList>
    </citation>
    <scope>NUCLEOTIDE SEQUENCE</scope>
    <source>
        <strain evidence="2">JF 03-4F</strain>
    </source>
</reference>
<accession>A0AAN6E0G5</accession>
<dbReference type="InterPro" id="IPR046347">
    <property type="entry name" value="bZIP_sf"/>
</dbReference>
<name>A0AAN6E0G5_9EURO</name>
<feature type="region of interest" description="Disordered" evidence="1">
    <location>
        <begin position="154"/>
        <end position="228"/>
    </location>
</feature>